<dbReference type="EMBL" id="MU128926">
    <property type="protein sequence ID" value="KAF9518248.1"/>
    <property type="molecule type" value="Genomic_DNA"/>
</dbReference>
<keyword evidence="4" id="KW-0456">Lyase</keyword>
<keyword evidence="3" id="KW-0862">Zinc</keyword>
<dbReference type="SUPFAM" id="SSF51316">
    <property type="entry name" value="Mss4-like"/>
    <property type="match status" value="1"/>
</dbReference>
<dbReference type="InterPro" id="IPR011057">
    <property type="entry name" value="Mss4-like_sf"/>
</dbReference>
<dbReference type="PANTHER" id="PTHR33337">
    <property type="entry name" value="GFA DOMAIN-CONTAINING PROTEIN"/>
    <property type="match status" value="1"/>
</dbReference>
<evidence type="ECO:0000256" key="3">
    <source>
        <dbReference type="ARBA" id="ARBA00022833"/>
    </source>
</evidence>
<dbReference type="Proteomes" id="UP000886523">
    <property type="component" value="Unassembled WGS sequence"/>
</dbReference>
<sequence>MESSLSDDTLQGGCFCKRVRYIIKTARPPLLSAYCHCSRCQRLFGTPFVHTIHLPPLSFQWETSPTPISEVTDEFVVIGVKHRYRCKTCGTHIASWNEAKEKWSVWGATLDRDDDNKIVGWEWAKPTDHQFYGTRMLDIPDGLDKWDGYAHQSKAIDSPS</sequence>
<gene>
    <name evidence="6" type="ORF">BS47DRAFT_1338522</name>
</gene>
<dbReference type="PROSITE" id="PS51891">
    <property type="entry name" value="CENP_V_GFA"/>
    <property type="match status" value="1"/>
</dbReference>
<evidence type="ECO:0000256" key="1">
    <source>
        <dbReference type="ARBA" id="ARBA00005495"/>
    </source>
</evidence>
<dbReference type="AlphaFoldDB" id="A0A9P6B5S2"/>
<keyword evidence="2" id="KW-0479">Metal-binding</keyword>
<evidence type="ECO:0000313" key="7">
    <source>
        <dbReference type="Proteomes" id="UP000886523"/>
    </source>
</evidence>
<reference evidence="6" key="1">
    <citation type="journal article" date="2020" name="Nat. Commun.">
        <title>Large-scale genome sequencing of mycorrhizal fungi provides insights into the early evolution of symbiotic traits.</title>
        <authorList>
            <person name="Miyauchi S."/>
            <person name="Kiss E."/>
            <person name="Kuo A."/>
            <person name="Drula E."/>
            <person name="Kohler A."/>
            <person name="Sanchez-Garcia M."/>
            <person name="Morin E."/>
            <person name="Andreopoulos B."/>
            <person name="Barry K.W."/>
            <person name="Bonito G."/>
            <person name="Buee M."/>
            <person name="Carver A."/>
            <person name="Chen C."/>
            <person name="Cichocki N."/>
            <person name="Clum A."/>
            <person name="Culley D."/>
            <person name="Crous P.W."/>
            <person name="Fauchery L."/>
            <person name="Girlanda M."/>
            <person name="Hayes R.D."/>
            <person name="Keri Z."/>
            <person name="LaButti K."/>
            <person name="Lipzen A."/>
            <person name="Lombard V."/>
            <person name="Magnuson J."/>
            <person name="Maillard F."/>
            <person name="Murat C."/>
            <person name="Nolan M."/>
            <person name="Ohm R.A."/>
            <person name="Pangilinan J."/>
            <person name="Pereira M.F."/>
            <person name="Perotto S."/>
            <person name="Peter M."/>
            <person name="Pfister S."/>
            <person name="Riley R."/>
            <person name="Sitrit Y."/>
            <person name="Stielow J.B."/>
            <person name="Szollosi G."/>
            <person name="Zifcakova L."/>
            <person name="Stursova M."/>
            <person name="Spatafora J.W."/>
            <person name="Tedersoo L."/>
            <person name="Vaario L.M."/>
            <person name="Yamada A."/>
            <person name="Yan M."/>
            <person name="Wang P."/>
            <person name="Xu J."/>
            <person name="Bruns T."/>
            <person name="Baldrian P."/>
            <person name="Vilgalys R."/>
            <person name="Dunand C."/>
            <person name="Henrissat B."/>
            <person name="Grigoriev I.V."/>
            <person name="Hibbett D."/>
            <person name="Nagy L.G."/>
            <person name="Martin F.M."/>
        </authorList>
    </citation>
    <scope>NUCLEOTIDE SEQUENCE</scope>
    <source>
        <strain evidence="6">UP504</strain>
    </source>
</reference>
<evidence type="ECO:0000313" key="6">
    <source>
        <dbReference type="EMBL" id="KAF9518248.1"/>
    </source>
</evidence>
<feature type="domain" description="CENP-V/GFA" evidence="5">
    <location>
        <begin position="10"/>
        <end position="122"/>
    </location>
</feature>
<accession>A0A9P6B5S2</accession>
<dbReference type="GO" id="GO:0046872">
    <property type="term" value="F:metal ion binding"/>
    <property type="evidence" value="ECO:0007669"/>
    <property type="project" value="UniProtKB-KW"/>
</dbReference>
<dbReference type="PANTHER" id="PTHR33337:SF40">
    <property type="entry name" value="CENP-V_GFA DOMAIN-CONTAINING PROTEIN-RELATED"/>
    <property type="match status" value="1"/>
</dbReference>
<dbReference type="GO" id="GO:0016846">
    <property type="term" value="F:carbon-sulfur lyase activity"/>
    <property type="evidence" value="ECO:0007669"/>
    <property type="project" value="InterPro"/>
</dbReference>
<protein>
    <recommendedName>
        <fullName evidence="5">CENP-V/GFA domain-containing protein</fullName>
    </recommendedName>
</protein>
<evidence type="ECO:0000256" key="4">
    <source>
        <dbReference type="ARBA" id="ARBA00023239"/>
    </source>
</evidence>
<dbReference type="Pfam" id="PF04828">
    <property type="entry name" value="GFA"/>
    <property type="match status" value="1"/>
</dbReference>
<evidence type="ECO:0000256" key="2">
    <source>
        <dbReference type="ARBA" id="ARBA00022723"/>
    </source>
</evidence>
<dbReference type="Gene3D" id="3.90.1590.10">
    <property type="entry name" value="glutathione-dependent formaldehyde- activating enzyme (gfa)"/>
    <property type="match status" value="1"/>
</dbReference>
<comment type="similarity">
    <text evidence="1">Belongs to the Gfa family.</text>
</comment>
<dbReference type="OrthoDB" id="9970124at2759"/>
<comment type="caution">
    <text evidence="6">The sequence shown here is derived from an EMBL/GenBank/DDBJ whole genome shotgun (WGS) entry which is preliminary data.</text>
</comment>
<organism evidence="6 7">
    <name type="scientific">Hydnum rufescens UP504</name>
    <dbReference type="NCBI Taxonomy" id="1448309"/>
    <lineage>
        <taxon>Eukaryota</taxon>
        <taxon>Fungi</taxon>
        <taxon>Dikarya</taxon>
        <taxon>Basidiomycota</taxon>
        <taxon>Agaricomycotina</taxon>
        <taxon>Agaricomycetes</taxon>
        <taxon>Cantharellales</taxon>
        <taxon>Hydnaceae</taxon>
        <taxon>Hydnum</taxon>
    </lineage>
</organism>
<name>A0A9P6B5S2_9AGAM</name>
<dbReference type="InterPro" id="IPR006913">
    <property type="entry name" value="CENP-V/GFA"/>
</dbReference>
<keyword evidence="7" id="KW-1185">Reference proteome</keyword>
<evidence type="ECO:0000259" key="5">
    <source>
        <dbReference type="PROSITE" id="PS51891"/>
    </source>
</evidence>
<proteinExistence type="inferred from homology"/>